<keyword evidence="3 6" id="KW-0812">Transmembrane</keyword>
<dbReference type="InterPro" id="IPR001851">
    <property type="entry name" value="ABC_transp_permease"/>
</dbReference>
<feature type="transmembrane region" description="Helical" evidence="6">
    <location>
        <begin position="32"/>
        <end position="53"/>
    </location>
</feature>
<dbReference type="GO" id="GO:0005886">
    <property type="term" value="C:plasma membrane"/>
    <property type="evidence" value="ECO:0007669"/>
    <property type="project" value="UniProtKB-SubCell"/>
</dbReference>
<feature type="transmembrane region" description="Helical" evidence="6">
    <location>
        <begin position="179"/>
        <end position="198"/>
    </location>
</feature>
<evidence type="ECO:0000256" key="2">
    <source>
        <dbReference type="ARBA" id="ARBA00022475"/>
    </source>
</evidence>
<evidence type="ECO:0000256" key="4">
    <source>
        <dbReference type="ARBA" id="ARBA00022989"/>
    </source>
</evidence>
<dbReference type="PANTHER" id="PTHR30482:SF17">
    <property type="entry name" value="ABC TRANSPORTER ATP-BINDING PROTEIN"/>
    <property type="match status" value="1"/>
</dbReference>
<dbReference type="PANTHER" id="PTHR30482">
    <property type="entry name" value="HIGH-AFFINITY BRANCHED-CHAIN AMINO ACID TRANSPORT SYSTEM PERMEASE"/>
    <property type="match status" value="1"/>
</dbReference>
<keyword evidence="4 6" id="KW-1133">Transmembrane helix</keyword>
<protein>
    <submittedName>
        <fullName evidence="7">Branched-chain amino acid ABC transporter permease</fullName>
    </submittedName>
</protein>
<keyword evidence="2" id="KW-1003">Cell membrane</keyword>
<dbReference type="Pfam" id="PF02653">
    <property type="entry name" value="BPD_transp_2"/>
    <property type="match status" value="1"/>
</dbReference>
<feature type="transmembrane region" description="Helical" evidence="6">
    <location>
        <begin position="131"/>
        <end position="148"/>
    </location>
</feature>
<organism evidence="7 8">
    <name type="scientific">Paracoccus lichenicola</name>
    <dbReference type="NCBI Taxonomy" id="2665644"/>
    <lineage>
        <taxon>Bacteria</taxon>
        <taxon>Pseudomonadati</taxon>
        <taxon>Pseudomonadota</taxon>
        <taxon>Alphaproteobacteria</taxon>
        <taxon>Rhodobacterales</taxon>
        <taxon>Paracoccaceae</taxon>
        <taxon>Paracoccus</taxon>
    </lineage>
</organism>
<sequence length="333" mass="35920">MTSPATKPQDREAPRMTERTTPQFLGFTPARAAFFLVFAAVVALSPLVLYPIFLMKIYCFIIFACAYNLLLGYTGLMSFGHAAFFGAGAYLCGHAAARWGLSPELAVLSGTVFAGLLGLVFGWIAIRRQGLSFAMITLALAQMMYFIALKVPFTGGEDGIQGVPRGHLFGIIDLSSNTALYWTLAVIVLAVVALYNRIVHSPFGQVLRAIRNNPERARSLGVNVDRFKLVSFVISAAMSGFAASLKTVVFGIASLTDISVNVSTEVVLINLVGGIGTIFGPVAGSYIILSLEHFLSPYGPWLLLIQGLVFIMFVLVFRQGVVGGLQKKLKSHL</sequence>
<feature type="transmembrane region" description="Helical" evidence="6">
    <location>
        <begin position="105"/>
        <end position="124"/>
    </location>
</feature>
<dbReference type="GO" id="GO:0015658">
    <property type="term" value="F:branched-chain amino acid transmembrane transporter activity"/>
    <property type="evidence" value="ECO:0007669"/>
    <property type="project" value="InterPro"/>
</dbReference>
<evidence type="ECO:0000313" key="8">
    <source>
        <dbReference type="Proteomes" id="UP000481417"/>
    </source>
</evidence>
<reference evidence="7 8" key="1">
    <citation type="submission" date="2019-11" db="EMBL/GenBank/DDBJ databases">
        <authorList>
            <person name="Lang L."/>
        </authorList>
    </citation>
    <scope>NUCLEOTIDE SEQUENCE [LARGE SCALE GENOMIC DNA]</scope>
    <source>
        <strain evidence="7 8">YIM 132242</strain>
    </source>
</reference>
<dbReference type="CDD" id="cd06581">
    <property type="entry name" value="TM_PBP1_LivM_like"/>
    <property type="match status" value="1"/>
</dbReference>
<evidence type="ECO:0000256" key="6">
    <source>
        <dbReference type="SAM" id="Phobius"/>
    </source>
</evidence>
<feature type="transmembrane region" description="Helical" evidence="6">
    <location>
        <begin position="301"/>
        <end position="321"/>
    </location>
</feature>
<evidence type="ECO:0000256" key="5">
    <source>
        <dbReference type="ARBA" id="ARBA00023136"/>
    </source>
</evidence>
<comment type="subcellular location">
    <subcellularLocation>
        <location evidence="1">Cell membrane</location>
        <topology evidence="1">Multi-pass membrane protein</topology>
    </subcellularLocation>
</comment>
<keyword evidence="5 6" id="KW-0472">Membrane</keyword>
<dbReference type="AlphaFoldDB" id="A0A6L6HRE3"/>
<proteinExistence type="predicted"/>
<feature type="transmembrane region" description="Helical" evidence="6">
    <location>
        <begin position="267"/>
        <end position="289"/>
    </location>
</feature>
<comment type="caution">
    <text evidence="7">The sequence shown here is derived from an EMBL/GenBank/DDBJ whole genome shotgun (WGS) entry which is preliminary data.</text>
</comment>
<evidence type="ECO:0000256" key="3">
    <source>
        <dbReference type="ARBA" id="ARBA00022692"/>
    </source>
</evidence>
<dbReference type="InterPro" id="IPR043428">
    <property type="entry name" value="LivM-like"/>
</dbReference>
<accession>A0A6L6HRE3</accession>
<gene>
    <name evidence="7" type="ORF">GIY56_15650</name>
</gene>
<feature type="transmembrane region" description="Helical" evidence="6">
    <location>
        <begin position="60"/>
        <end position="85"/>
    </location>
</feature>
<dbReference type="EMBL" id="WMBT01000014">
    <property type="protein sequence ID" value="MTE01724.1"/>
    <property type="molecule type" value="Genomic_DNA"/>
</dbReference>
<dbReference type="Proteomes" id="UP000481417">
    <property type="component" value="Unassembled WGS sequence"/>
</dbReference>
<evidence type="ECO:0000313" key="7">
    <source>
        <dbReference type="EMBL" id="MTE01724.1"/>
    </source>
</evidence>
<evidence type="ECO:0000256" key="1">
    <source>
        <dbReference type="ARBA" id="ARBA00004651"/>
    </source>
</evidence>
<keyword evidence="8" id="KW-1185">Reference proteome</keyword>
<name>A0A6L6HRE3_9RHOB</name>